<gene>
    <name evidence="2" type="ORF">JCM21714_2078</name>
</gene>
<keyword evidence="3" id="KW-1185">Reference proteome</keyword>
<name>W4VI23_9BACI</name>
<keyword evidence="1" id="KW-0472">Membrane</keyword>
<keyword evidence="1" id="KW-0812">Transmembrane</keyword>
<accession>W4VI23</accession>
<sequence length="74" mass="8094">MFRMALQILLGLFLVIIVGSIILETFPQLQPLWQEFVDVVIGLYESSKVKYGTIATVGIIIAIGVLAGTSRKSL</sequence>
<evidence type="ECO:0000313" key="3">
    <source>
        <dbReference type="Proteomes" id="UP000019102"/>
    </source>
</evidence>
<evidence type="ECO:0000313" key="2">
    <source>
        <dbReference type="EMBL" id="GAE93045.1"/>
    </source>
</evidence>
<keyword evidence="1" id="KW-1133">Transmembrane helix</keyword>
<comment type="caution">
    <text evidence="2">The sequence shown here is derived from an EMBL/GenBank/DDBJ whole genome shotgun (WGS) entry which is preliminary data.</text>
</comment>
<feature type="transmembrane region" description="Helical" evidence="1">
    <location>
        <begin position="51"/>
        <end position="69"/>
    </location>
</feature>
<reference evidence="2 3" key="1">
    <citation type="journal article" date="2014" name="Genome Announc.">
        <title>Draft Genome Sequence of the Boron-Tolerant and Moderately Halotolerant Bacterium Gracilibacillus boraciitolerans JCM 21714T.</title>
        <authorList>
            <person name="Ahmed I."/>
            <person name="Oshima K."/>
            <person name="Suda W."/>
            <person name="Kitamura K."/>
            <person name="Iida T."/>
            <person name="Ohmori Y."/>
            <person name="Fujiwara T."/>
            <person name="Hattori M."/>
            <person name="Ohkuma M."/>
        </authorList>
    </citation>
    <scope>NUCLEOTIDE SEQUENCE [LARGE SCALE GENOMIC DNA]</scope>
    <source>
        <strain evidence="2 3">JCM 21714</strain>
    </source>
</reference>
<dbReference type="STRING" id="1298598.JCM21714_2078"/>
<organism evidence="2 3">
    <name type="scientific">Gracilibacillus boraciitolerans JCM 21714</name>
    <dbReference type="NCBI Taxonomy" id="1298598"/>
    <lineage>
        <taxon>Bacteria</taxon>
        <taxon>Bacillati</taxon>
        <taxon>Bacillota</taxon>
        <taxon>Bacilli</taxon>
        <taxon>Bacillales</taxon>
        <taxon>Bacillaceae</taxon>
        <taxon>Gracilibacillus</taxon>
    </lineage>
</organism>
<proteinExistence type="predicted"/>
<dbReference type="RefSeq" id="WP_035723109.1">
    <property type="nucleotide sequence ID" value="NZ_BAVS01000009.1"/>
</dbReference>
<dbReference type="AlphaFoldDB" id="W4VI23"/>
<dbReference type="EMBL" id="BAVS01000009">
    <property type="protein sequence ID" value="GAE93045.1"/>
    <property type="molecule type" value="Genomic_DNA"/>
</dbReference>
<dbReference type="Proteomes" id="UP000019102">
    <property type="component" value="Unassembled WGS sequence"/>
</dbReference>
<evidence type="ECO:0000256" key="1">
    <source>
        <dbReference type="SAM" id="Phobius"/>
    </source>
</evidence>
<protein>
    <submittedName>
        <fullName evidence="2">Uncharacterized protein</fullName>
    </submittedName>
</protein>